<dbReference type="PROSITE" id="PS50949">
    <property type="entry name" value="HTH_GNTR"/>
    <property type="match status" value="1"/>
</dbReference>
<dbReference type="InterPro" id="IPR028978">
    <property type="entry name" value="Chorismate_lyase_/UTRA_dom_sf"/>
</dbReference>
<dbReference type="SMART" id="SM00345">
    <property type="entry name" value="HTH_GNTR"/>
    <property type="match status" value="1"/>
</dbReference>
<dbReference type="CDD" id="cd07377">
    <property type="entry name" value="WHTH_GntR"/>
    <property type="match status" value="1"/>
</dbReference>
<keyword evidence="3" id="KW-0804">Transcription</keyword>
<proteinExistence type="predicted"/>
<evidence type="ECO:0000256" key="2">
    <source>
        <dbReference type="ARBA" id="ARBA00023125"/>
    </source>
</evidence>
<dbReference type="PRINTS" id="PR00035">
    <property type="entry name" value="HTHGNTR"/>
</dbReference>
<dbReference type="GO" id="GO:0045892">
    <property type="term" value="P:negative regulation of DNA-templated transcription"/>
    <property type="evidence" value="ECO:0007669"/>
    <property type="project" value="TreeGrafter"/>
</dbReference>
<keyword evidence="1" id="KW-0805">Transcription regulation</keyword>
<dbReference type="Pfam" id="PF07702">
    <property type="entry name" value="UTRA"/>
    <property type="match status" value="1"/>
</dbReference>
<evidence type="ECO:0000313" key="5">
    <source>
        <dbReference type="EMBL" id="SNT51588.1"/>
    </source>
</evidence>
<organism evidence="5 6">
    <name type="scientific">Streptosporangium subroseum</name>
    <dbReference type="NCBI Taxonomy" id="106412"/>
    <lineage>
        <taxon>Bacteria</taxon>
        <taxon>Bacillati</taxon>
        <taxon>Actinomycetota</taxon>
        <taxon>Actinomycetes</taxon>
        <taxon>Streptosporangiales</taxon>
        <taxon>Streptosporangiaceae</taxon>
        <taxon>Streptosporangium</taxon>
    </lineage>
</organism>
<dbReference type="Gene3D" id="3.40.1410.10">
    <property type="entry name" value="Chorismate lyase-like"/>
    <property type="match status" value="1"/>
</dbReference>
<name>A0A239NBH0_9ACTN</name>
<dbReference type="EMBL" id="FZOD01000053">
    <property type="protein sequence ID" value="SNT51588.1"/>
    <property type="molecule type" value="Genomic_DNA"/>
</dbReference>
<dbReference type="GO" id="GO:0003677">
    <property type="term" value="F:DNA binding"/>
    <property type="evidence" value="ECO:0007669"/>
    <property type="project" value="UniProtKB-KW"/>
</dbReference>
<dbReference type="SUPFAM" id="SSF46785">
    <property type="entry name" value="Winged helix' DNA-binding domain"/>
    <property type="match status" value="1"/>
</dbReference>
<dbReference type="InterPro" id="IPR011663">
    <property type="entry name" value="UTRA"/>
</dbReference>
<protein>
    <submittedName>
        <fullName evidence="5">Transcriptional regulator, GntR family</fullName>
    </submittedName>
</protein>
<dbReference type="AlphaFoldDB" id="A0A239NBH0"/>
<feature type="domain" description="HTH gntR-type" evidence="4">
    <location>
        <begin position="8"/>
        <end position="76"/>
    </location>
</feature>
<dbReference type="Pfam" id="PF00392">
    <property type="entry name" value="GntR"/>
    <property type="match status" value="1"/>
</dbReference>
<accession>A0A239NBH0</accession>
<dbReference type="Proteomes" id="UP000198282">
    <property type="component" value="Unassembled WGS sequence"/>
</dbReference>
<dbReference type="InterPro" id="IPR000524">
    <property type="entry name" value="Tscrpt_reg_HTH_GntR"/>
</dbReference>
<dbReference type="PANTHER" id="PTHR44846">
    <property type="entry name" value="MANNOSYL-D-GLYCERATE TRANSPORT/METABOLISM SYSTEM REPRESSOR MNGR-RELATED"/>
    <property type="match status" value="1"/>
</dbReference>
<dbReference type="InterPro" id="IPR050679">
    <property type="entry name" value="Bact_HTH_transcr_reg"/>
</dbReference>
<dbReference type="PANTHER" id="PTHR44846:SF1">
    <property type="entry name" value="MANNOSYL-D-GLYCERATE TRANSPORT_METABOLISM SYSTEM REPRESSOR MNGR-RELATED"/>
    <property type="match status" value="1"/>
</dbReference>
<dbReference type="GO" id="GO:0003700">
    <property type="term" value="F:DNA-binding transcription factor activity"/>
    <property type="evidence" value="ECO:0007669"/>
    <property type="project" value="InterPro"/>
</dbReference>
<evidence type="ECO:0000259" key="4">
    <source>
        <dbReference type="PROSITE" id="PS50949"/>
    </source>
</evidence>
<dbReference type="RefSeq" id="WP_089211792.1">
    <property type="nucleotide sequence ID" value="NZ_FZOD01000053.1"/>
</dbReference>
<evidence type="ECO:0000313" key="6">
    <source>
        <dbReference type="Proteomes" id="UP000198282"/>
    </source>
</evidence>
<sequence length="248" mass="27463">MGSAAKAEPAFRRVWGDLRAQILGHAFPPDTALPTEAEIARQYAVSRQTVRRAFQDLVAEDLVFRVPGRGTFVTPASGRYLRQFGSVEDLMGLSADSQLQVLHPLTAAVDPTSASRLRLTDDRVVTTSFLRLHHGEPFSHTSVYLPPRVRAHLGEVTELSQPGTVSQVTIIGLLDQVLEAPIQDAEQSITVGTALAEVAETLDLPAHTPLLRIDRMYFDANGDPVELAISHFHPDRYSYRTRLRRHRA</sequence>
<evidence type="ECO:0000256" key="1">
    <source>
        <dbReference type="ARBA" id="ARBA00023015"/>
    </source>
</evidence>
<dbReference type="SUPFAM" id="SSF64288">
    <property type="entry name" value="Chorismate lyase-like"/>
    <property type="match status" value="1"/>
</dbReference>
<dbReference type="SMART" id="SM00866">
    <property type="entry name" value="UTRA"/>
    <property type="match status" value="1"/>
</dbReference>
<dbReference type="OrthoDB" id="8584262at2"/>
<dbReference type="Gene3D" id="1.10.10.10">
    <property type="entry name" value="Winged helix-like DNA-binding domain superfamily/Winged helix DNA-binding domain"/>
    <property type="match status" value="1"/>
</dbReference>
<keyword evidence="2" id="KW-0238">DNA-binding</keyword>
<keyword evidence="6" id="KW-1185">Reference proteome</keyword>
<reference evidence="5 6" key="1">
    <citation type="submission" date="2017-06" db="EMBL/GenBank/DDBJ databases">
        <authorList>
            <person name="Kim H.J."/>
            <person name="Triplett B.A."/>
        </authorList>
    </citation>
    <scope>NUCLEOTIDE SEQUENCE [LARGE SCALE GENOMIC DNA]</scope>
    <source>
        <strain evidence="5 6">CGMCC 4.2132</strain>
    </source>
</reference>
<dbReference type="InterPro" id="IPR036388">
    <property type="entry name" value="WH-like_DNA-bd_sf"/>
</dbReference>
<evidence type="ECO:0000256" key="3">
    <source>
        <dbReference type="ARBA" id="ARBA00023163"/>
    </source>
</evidence>
<dbReference type="InterPro" id="IPR036390">
    <property type="entry name" value="WH_DNA-bd_sf"/>
</dbReference>
<gene>
    <name evidence="5" type="ORF">SAMN05216276_105369</name>
</gene>